<dbReference type="InterPro" id="IPR058625">
    <property type="entry name" value="MdtA-like_BSH"/>
</dbReference>
<accession>A0ABU8XWK2</accession>
<dbReference type="PANTHER" id="PTHR30469:SF11">
    <property type="entry name" value="BLL4320 PROTEIN"/>
    <property type="match status" value="1"/>
</dbReference>
<dbReference type="InterPro" id="IPR058792">
    <property type="entry name" value="Beta-barrel_RND_2"/>
</dbReference>
<dbReference type="InterPro" id="IPR058637">
    <property type="entry name" value="YknX-like_C"/>
</dbReference>
<evidence type="ECO:0000259" key="6">
    <source>
        <dbReference type="Pfam" id="PF25989"/>
    </source>
</evidence>
<comment type="caution">
    <text evidence="7">The sequence shown here is derived from an EMBL/GenBank/DDBJ whole genome shotgun (WGS) entry which is preliminary data.</text>
</comment>
<dbReference type="Pfam" id="PF25917">
    <property type="entry name" value="BSH_RND"/>
    <property type="match status" value="1"/>
</dbReference>
<evidence type="ECO:0000313" key="7">
    <source>
        <dbReference type="EMBL" id="MEK0085434.1"/>
    </source>
</evidence>
<feature type="compositionally biased region" description="Low complexity" evidence="3">
    <location>
        <begin position="376"/>
        <end position="395"/>
    </location>
</feature>
<reference evidence="7 8" key="1">
    <citation type="submission" date="2024-01" db="EMBL/GenBank/DDBJ databases">
        <title>Multi-omics insights into the function and evolution of sodium benzoate biodegradation pathways in Benzoatithermus flavus gen. nov., sp. nov. from hot spring.</title>
        <authorList>
            <person name="Hu C.-J."/>
            <person name="Li W.-J."/>
        </authorList>
    </citation>
    <scope>NUCLEOTIDE SEQUENCE [LARGE SCALE GENOMIC DNA]</scope>
    <source>
        <strain evidence="7 8">SYSU G07066</strain>
    </source>
</reference>
<dbReference type="RefSeq" id="WP_418161283.1">
    <property type="nucleotide sequence ID" value="NZ_JBBLZC010000027.1"/>
</dbReference>
<dbReference type="PANTHER" id="PTHR30469">
    <property type="entry name" value="MULTIDRUG RESISTANCE PROTEIN MDTA"/>
    <property type="match status" value="1"/>
</dbReference>
<dbReference type="Gene3D" id="1.10.287.470">
    <property type="entry name" value="Helix hairpin bin"/>
    <property type="match status" value="1"/>
</dbReference>
<evidence type="ECO:0000259" key="5">
    <source>
        <dbReference type="Pfam" id="PF25954"/>
    </source>
</evidence>
<feature type="domain" description="Multidrug resistance protein MdtA-like barrel-sandwich hybrid" evidence="4">
    <location>
        <begin position="77"/>
        <end position="198"/>
    </location>
</feature>
<dbReference type="Proteomes" id="UP001375743">
    <property type="component" value="Unassembled WGS sequence"/>
</dbReference>
<keyword evidence="2" id="KW-0175">Coiled coil</keyword>
<sequence>MLRSLVAILIVLLLGAAAAGAYWKLVMMPAQQQAAAAGPGGGRGGAGGPVPVEATPVRIGTAETGIEAVGTLRSNESVVVRPEVAGRITAINFVEGGMVRKDAVLLELDSSIERAELEQAEAQRDLARANFERAKELRRNNVGTQRSLDEAEASLRTAQAAVDLARARLEKRTLRAPFDAQAGLRNVSPGEFVNAGTEIVNLEQVDPLKVDFRVPEIFLPAVAPGQKIVLAIDAYPGESFTGTVTAIDPLIDKAGRSILIRAEIRNDAGKLRPGLFARVSLTLAERENALFVPEQAIQPQGERQFLFKVVDQGEGKPKVAKLTEVKLGNRRKGEVEVREGLAPGDIVVTAGLLKIRDGVPVQVLPTAGEGQPLPQPRTAPTASRGAAAAAAAKAG</sequence>
<dbReference type="Gene3D" id="2.40.50.100">
    <property type="match status" value="1"/>
</dbReference>
<feature type="region of interest" description="Disordered" evidence="3">
    <location>
        <begin position="366"/>
        <end position="395"/>
    </location>
</feature>
<organism evidence="7 8">
    <name type="scientific">Benzoatithermus flavus</name>
    <dbReference type="NCBI Taxonomy" id="3108223"/>
    <lineage>
        <taxon>Bacteria</taxon>
        <taxon>Pseudomonadati</taxon>
        <taxon>Pseudomonadota</taxon>
        <taxon>Alphaproteobacteria</taxon>
        <taxon>Geminicoccales</taxon>
        <taxon>Geminicoccaceae</taxon>
        <taxon>Benzoatithermus</taxon>
    </lineage>
</organism>
<dbReference type="EMBL" id="JBBLZC010000027">
    <property type="protein sequence ID" value="MEK0085434.1"/>
    <property type="molecule type" value="Genomic_DNA"/>
</dbReference>
<dbReference type="InterPro" id="IPR006143">
    <property type="entry name" value="RND_pump_MFP"/>
</dbReference>
<dbReference type="Gene3D" id="2.40.30.170">
    <property type="match status" value="1"/>
</dbReference>
<dbReference type="Pfam" id="PF25989">
    <property type="entry name" value="YknX_C"/>
    <property type="match status" value="1"/>
</dbReference>
<keyword evidence="8" id="KW-1185">Reference proteome</keyword>
<evidence type="ECO:0000259" key="4">
    <source>
        <dbReference type="Pfam" id="PF25917"/>
    </source>
</evidence>
<evidence type="ECO:0000256" key="3">
    <source>
        <dbReference type="SAM" id="MobiDB-lite"/>
    </source>
</evidence>
<proteinExistence type="inferred from homology"/>
<name>A0ABU8XWK2_9PROT</name>
<evidence type="ECO:0000256" key="2">
    <source>
        <dbReference type="SAM" id="Coils"/>
    </source>
</evidence>
<feature type="coiled-coil region" evidence="2">
    <location>
        <begin position="105"/>
        <end position="168"/>
    </location>
</feature>
<feature type="domain" description="CusB-like beta-barrel" evidence="5">
    <location>
        <begin position="210"/>
        <end position="282"/>
    </location>
</feature>
<protein>
    <submittedName>
        <fullName evidence="7">Efflux RND transporter periplasmic adaptor subunit</fullName>
    </submittedName>
</protein>
<evidence type="ECO:0000256" key="1">
    <source>
        <dbReference type="ARBA" id="ARBA00009477"/>
    </source>
</evidence>
<dbReference type="SUPFAM" id="SSF111369">
    <property type="entry name" value="HlyD-like secretion proteins"/>
    <property type="match status" value="1"/>
</dbReference>
<evidence type="ECO:0000313" key="8">
    <source>
        <dbReference type="Proteomes" id="UP001375743"/>
    </source>
</evidence>
<dbReference type="Pfam" id="PF25954">
    <property type="entry name" value="Beta-barrel_RND_2"/>
    <property type="match status" value="1"/>
</dbReference>
<dbReference type="NCBIfam" id="TIGR01730">
    <property type="entry name" value="RND_mfp"/>
    <property type="match status" value="1"/>
</dbReference>
<dbReference type="Gene3D" id="2.40.420.20">
    <property type="match status" value="1"/>
</dbReference>
<comment type="similarity">
    <text evidence="1">Belongs to the membrane fusion protein (MFP) (TC 8.A.1) family.</text>
</comment>
<gene>
    <name evidence="7" type="ORF">U1T56_19960</name>
</gene>
<feature type="domain" description="YknX-like C-terminal permuted SH3-like" evidence="6">
    <location>
        <begin position="290"/>
        <end position="363"/>
    </location>
</feature>